<feature type="transmembrane region" description="Helical" evidence="14">
    <location>
        <begin position="142"/>
        <end position="162"/>
    </location>
</feature>
<reference evidence="19" key="8">
    <citation type="journal article" date="2023" name="Sci. Rep.">
        <title>Expression of olfactory receptor genes in non-olfactory tissues in the developing and adult zebrafish.</title>
        <authorList>
            <person name="Jundi D."/>
            <person name="Coutanceau J.P."/>
            <person name="Bullier E."/>
            <person name="Imarraine S."/>
            <person name="Fajloun Z."/>
            <person name="Hong E."/>
        </authorList>
    </citation>
    <scope>NUCLEOTIDE SEQUENCE</scope>
</reference>
<accession>F1QLR6</accession>
<dbReference type="AGR" id="ZFIN:ZDB-GENE-070804-4"/>
<dbReference type="AlphaFoldDB" id="Q2PRM4"/>
<dbReference type="PROSITE" id="PS50262">
    <property type="entry name" value="G_PROTEIN_RECEP_F1_2"/>
    <property type="match status" value="1"/>
</dbReference>
<keyword evidence="18" id="KW-1185">Reference proteome</keyword>
<dbReference type="GO" id="GO:0005886">
    <property type="term" value="C:plasma membrane"/>
    <property type="evidence" value="ECO:0007669"/>
    <property type="project" value="UniProtKB-SubCell"/>
</dbReference>
<feature type="transmembrane region" description="Helical" evidence="14">
    <location>
        <begin position="246"/>
        <end position="269"/>
    </location>
</feature>
<dbReference type="PANTHER" id="PTHR26451">
    <property type="entry name" value="G_PROTEIN_RECEP_F1_2 DOMAIN-CONTAINING PROTEIN"/>
    <property type="match status" value="1"/>
</dbReference>
<feature type="transmembrane region" description="Helical" evidence="14">
    <location>
        <begin position="202"/>
        <end position="226"/>
    </location>
</feature>
<dbReference type="InterPro" id="IPR000276">
    <property type="entry name" value="GPCR_Rhodpsn"/>
</dbReference>
<evidence type="ECO:0000256" key="10">
    <source>
        <dbReference type="ARBA" id="ARBA00023170"/>
    </source>
</evidence>
<evidence type="ECO:0000256" key="11">
    <source>
        <dbReference type="ARBA" id="ARBA00023180"/>
    </source>
</evidence>
<dbReference type="EMBL" id="DQ305987">
    <property type="protein sequence ID" value="ABC43243.1"/>
    <property type="molecule type" value="Genomic_DNA"/>
</dbReference>
<dbReference type="InterPro" id="IPR000725">
    <property type="entry name" value="Olfact_rcpt"/>
</dbReference>
<reference evidence="19" key="7">
    <citation type="journal article" date="2020" name="BMC Evol. Biol.">
        <title>A unified nomenclature for vertebrate olfactory receptors.</title>
        <authorList>
            <person name="Olender T."/>
            <person name="Jones T.E.M."/>
            <person name="Bruford E."/>
            <person name="Lancet D."/>
        </authorList>
    </citation>
    <scope>NUCLEOTIDE SEQUENCE</scope>
</reference>
<keyword evidence="3 14" id="KW-0716">Sensory transduction</keyword>
<comment type="subcellular location">
    <subcellularLocation>
        <location evidence="1 14">Cell membrane</location>
        <topology evidence="1 14">Multi-pass membrane protein</topology>
    </subcellularLocation>
</comment>
<reference evidence="17 18" key="4">
    <citation type="journal article" date="2013" name="Nature">
        <title>The zebrafish reference genome sequence and its relationship to the human genome.</title>
        <authorList>
            <consortium name="Genome Reference Consortium Zebrafish"/>
            <person name="Howe K."/>
            <person name="Clark M.D."/>
            <person name="Torroja C.F."/>
            <person name="Torrance J."/>
            <person name="Berthelot C."/>
            <person name="Muffato M."/>
            <person name="Collins J.E."/>
            <person name="Humphray S."/>
            <person name="McLaren K."/>
            <person name="Matthews L."/>
            <person name="McLaren S."/>
            <person name="Sealy I."/>
            <person name="Caccamo M."/>
            <person name="Churcher C."/>
            <person name="Scott C."/>
            <person name="Barrett J.C."/>
            <person name="Koch R."/>
            <person name="Rauch G.J."/>
            <person name="White S."/>
            <person name="Chow W."/>
            <person name="Kilian B."/>
            <person name="Quintais L.T."/>
            <person name="Guerra-Assuncao J.A."/>
            <person name="Zhou Y."/>
            <person name="Gu Y."/>
            <person name="Yen J."/>
            <person name="Vogel J.H."/>
            <person name="Eyre T."/>
            <person name="Redmond S."/>
            <person name="Banerjee R."/>
            <person name="Chi J."/>
            <person name="Fu B."/>
            <person name="Langley E."/>
            <person name="Maguire S.F."/>
            <person name="Laird G.K."/>
            <person name="Lloyd D."/>
            <person name="Kenyon E."/>
            <person name="Donaldson S."/>
            <person name="Sehra H."/>
            <person name="Almeida-King J."/>
            <person name="Loveland J."/>
            <person name="Trevanion S."/>
            <person name="Jones M."/>
            <person name="Quail M."/>
            <person name="Willey D."/>
            <person name="Hunt A."/>
            <person name="Burton J."/>
            <person name="Sims S."/>
            <person name="McLay K."/>
            <person name="Plumb B."/>
            <person name="Davis J."/>
            <person name="Clee C."/>
            <person name="Oliver K."/>
            <person name="Clark R."/>
            <person name="Riddle C."/>
            <person name="Elliot D."/>
            <person name="Eliott D."/>
            <person name="Threadgold G."/>
            <person name="Harden G."/>
            <person name="Ware D."/>
            <person name="Begum S."/>
            <person name="Mortimore B."/>
            <person name="Mortimer B."/>
            <person name="Kerry G."/>
            <person name="Heath P."/>
            <person name="Phillimore B."/>
            <person name="Tracey A."/>
            <person name="Corby N."/>
            <person name="Dunn M."/>
            <person name="Johnson C."/>
            <person name="Wood J."/>
            <person name="Clark S."/>
            <person name="Pelan S."/>
            <person name="Griffiths G."/>
            <person name="Smith M."/>
            <person name="Glithero R."/>
            <person name="Howden P."/>
            <person name="Barker N."/>
            <person name="Lloyd C."/>
            <person name="Stevens C."/>
            <person name="Harley J."/>
            <person name="Holt K."/>
            <person name="Panagiotidis G."/>
            <person name="Lovell J."/>
            <person name="Beasley H."/>
            <person name="Henderson C."/>
            <person name="Gordon D."/>
            <person name="Auger K."/>
            <person name="Wright D."/>
            <person name="Collins J."/>
            <person name="Raisen C."/>
            <person name="Dyer L."/>
            <person name="Leung K."/>
            <person name="Robertson L."/>
            <person name="Ambridge K."/>
            <person name="Leongamornlert D."/>
            <person name="McGuire S."/>
            <person name="Gilderthorp R."/>
            <person name="Griffiths C."/>
            <person name="Manthravadi D."/>
            <person name="Nichol S."/>
            <person name="Barker G."/>
            <person name="Whitehead S."/>
            <person name="Kay M."/>
            <person name="Brown J."/>
            <person name="Murnane C."/>
            <person name="Gray E."/>
            <person name="Humphries M."/>
            <person name="Sycamore N."/>
            <person name="Barker D."/>
            <person name="Saunders D."/>
            <person name="Wallis J."/>
            <person name="Babbage A."/>
            <person name="Hammond S."/>
            <person name="Mashreghi-Mohammadi M."/>
            <person name="Barr L."/>
            <person name="Martin S."/>
            <person name="Wray P."/>
            <person name="Ellington A."/>
            <person name="Matthews N."/>
            <person name="Ellwood M."/>
            <person name="Woodmansey R."/>
            <person name="Clark G."/>
            <person name="Cooper J."/>
            <person name="Cooper J."/>
            <person name="Tromans A."/>
            <person name="Grafham D."/>
            <person name="Skuce C."/>
            <person name="Pandian R."/>
            <person name="Andrews R."/>
            <person name="Harrison E."/>
            <person name="Kimberley A."/>
            <person name="Garnett J."/>
            <person name="Fosker N."/>
            <person name="Hall R."/>
            <person name="Garner P."/>
            <person name="Kelly D."/>
            <person name="Bird C."/>
            <person name="Palmer S."/>
            <person name="Gehring I."/>
            <person name="Berger A."/>
            <person name="Dooley C.M."/>
            <person name="Ersan-Urun Z."/>
            <person name="Eser C."/>
            <person name="Geiger H."/>
            <person name="Geisler M."/>
            <person name="Karotki L."/>
            <person name="Kirn A."/>
            <person name="Konantz J."/>
            <person name="Konantz M."/>
            <person name="Oberlander M."/>
            <person name="Rudolph-Geiger S."/>
            <person name="Teucke M."/>
            <person name="Lanz C."/>
            <person name="Raddatz G."/>
            <person name="Osoegawa K."/>
            <person name="Zhu B."/>
            <person name="Rapp A."/>
            <person name="Widaa S."/>
            <person name="Langford C."/>
            <person name="Yang F."/>
            <person name="Schuster S.C."/>
            <person name="Carter N.P."/>
            <person name="Harrow J."/>
            <person name="Ning Z."/>
            <person name="Herrero J."/>
            <person name="Searle S.M."/>
            <person name="Enright A."/>
            <person name="Geisler R."/>
            <person name="Plasterk R.H."/>
            <person name="Lee C."/>
            <person name="Westerfield M."/>
            <person name="de Jong P.J."/>
            <person name="Zon L.I."/>
            <person name="Postlethwait J.H."/>
            <person name="Nusslein-Volhard C."/>
            <person name="Hubbard T.J."/>
            <person name="Roest Crollius H."/>
            <person name="Rogers J."/>
            <person name="Stemple D.L."/>
        </authorList>
    </citation>
    <scope>NUCLEOTIDE SEQUENCE [LARGE SCALE GENOMIC DNA]</scope>
    <source>
        <strain evidence="17">Tuebingen</strain>
    </source>
</reference>
<evidence type="ECO:0000256" key="7">
    <source>
        <dbReference type="ARBA" id="ARBA00023040"/>
    </source>
</evidence>
<dbReference type="GeneTree" id="ENSGT00950000182847"/>
<feature type="transmembrane region" description="Helical" evidence="14">
    <location>
        <begin position="64"/>
        <end position="83"/>
    </location>
</feature>
<evidence type="ECO:0000313" key="16">
    <source>
        <dbReference type="EMBL" id="ABC43243.1"/>
    </source>
</evidence>
<evidence type="ECO:0000256" key="8">
    <source>
        <dbReference type="ARBA" id="ARBA00023136"/>
    </source>
</evidence>
<sequence>MQNINSSIIQPAGFYIVALSSVPYSNVYVMFLTVLYVITVICNVFLMSIIVYDQRLHVPKFMAVGNLAVVDLILSTSLVPGMIKIYIVLDNFMPFKLCLVQMYTYYTFLELETLSLCILSYDRFIAICFPLRHESINTNTRMTYIICVSWFLSFSISLYGTLSIPALSFCGSLQVNSYFCDYAPVLRVACSNTTSQWNFATILSILFLAVPLCFIFLTYMFILYAVFRMNNNQRRFKALATCTEHLILVSLYFFPIAIIFSLGFFGVIINPSVRTVCLSLSSVLPPCANPVIYSLKTKEIRSKIVSLLNLRLSVHPLKNVH</sequence>
<gene>
    <name evidence="19 20" type="primary">or41a3</name>
    <name evidence="19" type="synonym">or10.3</name>
    <name evidence="16" type="synonym">OR108-1</name>
    <name evidence="19" type="synonym">or108-1</name>
</gene>
<name>Q2PRM4_DANRE</name>
<evidence type="ECO:0000256" key="12">
    <source>
        <dbReference type="ARBA" id="ARBA00023224"/>
    </source>
</evidence>
<reference evidence="16 19" key="1">
    <citation type="journal article" date="2006" name="BMC Genomics">
        <title>The odorant receptor repertoire of teleost fish.</title>
        <authorList>
            <person name="Alioto T.S."/>
            <person name="Ngai J."/>
        </authorList>
    </citation>
    <scope>NUCLEOTIDE SEQUENCE</scope>
</reference>
<proteinExistence type="inferred from homology"/>
<evidence type="ECO:0000256" key="5">
    <source>
        <dbReference type="ARBA" id="ARBA00022725"/>
    </source>
</evidence>
<keyword evidence="5 14" id="KW-0552">Olfaction</keyword>
<dbReference type="Pfam" id="PF13853">
    <property type="entry name" value="7tm_4"/>
    <property type="match status" value="1"/>
</dbReference>
<dbReference type="EMBL" id="BX088524">
    <property type="status" value="NOT_ANNOTATED_CDS"/>
    <property type="molecule type" value="Genomic_DNA"/>
</dbReference>
<keyword evidence="12 13" id="KW-0807">Transducer</keyword>
<dbReference type="GO" id="GO:0016020">
    <property type="term" value="C:membrane"/>
    <property type="evidence" value="ECO:0000318"/>
    <property type="project" value="GO_Central"/>
</dbReference>
<reference evidence="19" key="9">
    <citation type="submission" date="2025-04" db="UniProtKB">
        <authorList>
            <consortium name="RefSeq"/>
        </authorList>
    </citation>
    <scope>IDENTIFICATION</scope>
</reference>
<dbReference type="ZFIN" id="ZDB-GENE-070804-4">
    <property type="gene designation" value="or41a3"/>
</dbReference>
<dbReference type="Gene3D" id="1.20.1070.10">
    <property type="entry name" value="Rhodopsin 7-helix transmembrane proteins"/>
    <property type="match status" value="1"/>
</dbReference>
<reference evidence="19" key="6">
    <citation type="journal article" date="2015" name="Sci. Rep.">
        <title>Molecular and neuronal homology between the olfactory systems of zebrafish and mouse.</title>
        <authorList>
            <person name="Saraiva L.R."/>
            <person name="Ahuja G."/>
            <person name="Ivandic I."/>
            <person name="Syed A.S."/>
            <person name="Marioni J.C."/>
            <person name="Korsching S.I."/>
            <person name="Logan D.W."/>
        </authorList>
    </citation>
    <scope>NUCLEOTIDE SEQUENCE</scope>
</reference>
<evidence type="ECO:0000256" key="14">
    <source>
        <dbReference type="RuleBase" id="RU363047"/>
    </source>
</evidence>
<evidence type="ECO:0000313" key="17">
    <source>
        <dbReference type="Ensembl" id="ENSDARP00000071281"/>
    </source>
</evidence>
<evidence type="ECO:0000256" key="3">
    <source>
        <dbReference type="ARBA" id="ARBA00022606"/>
    </source>
</evidence>
<keyword evidence="2 14" id="KW-1003">Cell membrane</keyword>
<dbReference type="Proteomes" id="UP000000437">
    <property type="component" value="Chromosome 10"/>
</dbReference>
<dbReference type="GO" id="GO:0005549">
    <property type="term" value="F:odorant binding"/>
    <property type="evidence" value="ECO:0000318"/>
    <property type="project" value="GO_Central"/>
</dbReference>
<reference evidence="19" key="2">
    <citation type="journal article" date="2009" name="Genome Biol. Evol.">
        <title>On the origin and evolution of vertebrate olfactory receptor genes: comparative genome analysis among 23 chordate species.</title>
        <authorList>
            <person name="Niimura Y."/>
        </authorList>
    </citation>
    <scope>NUCLEOTIDE SEQUENCE</scope>
</reference>
<evidence type="ECO:0000256" key="9">
    <source>
        <dbReference type="ARBA" id="ARBA00023157"/>
    </source>
</evidence>
<evidence type="ECO:0000259" key="15">
    <source>
        <dbReference type="PROSITE" id="PS50262"/>
    </source>
</evidence>
<dbReference type="Ensembl" id="ENSDART00000076810.6">
    <property type="protein sequence ID" value="ENSDARP00000071281.4"/>
    <property type="gene ID" value="ENSDARG00000068704.6"/>
</dbReference>
<organism evidence="16">
    <name type="scientific">Danio rerio</name>
    <name type="common">Zebrafish</name>
    <name type="synonym">Brachydanio rerio</name>
    <dbReference type="NCBI Taxonomy" id="7955"/>
    <lineage>
        <taxon>Eukaryota</taxon>
        <taxon>Metazoa</taxon>
        <taxon>Chordata</taxon>
        <taxon>Craniata</taxon>
        <taxon>Vertebrata</taxon>
        <taxon>Euteleostomi</taxon>
        <taxon>Actinopterygii</taxon>
        <taxon>Neopterygii</taxon>
        <taxon>Teleostei</taxon>
        <taxon>Ostariophysi</taxon>
        <taxon>Cypriniformes</taxon>
        <taxon>Danionidae</taxon>
        <taxon>Danioninae</taxon>
        <taxon>Danio</taxon>
    </lineage>
</organism>
<evidence type="ECO:0000256" key="1">
    <source>
        <dbReference type="ARBA" id="ARBA00004651"/>
    </source>
</evidence>
<accession>A0A8M1NI54</accession>
<evidence type="ECO:0000313" key="18">
    <source>
        <dbReference type="Proteomes" id="UP000000437"/>
    </source>
</evidence>
<dbReference type="GeneID" id="100148965"/>
<keyword evidence="8 14" id="KW-0472">Membrane</keyword>
<dbReference type="PRINTS" id="PR00237">
    <property type="entry name" value="GPCRRHODOPSN"/>
</dbReference>
<evidence type="ECO:0000256" key="13">
    <source>
        <dbReference type="RuleBase" id="RU000688"/>
    </source>
</evidence>
<dbReference type="RefSeq" id="NP_001122041.1">
    <property type="nucleotide sequence ID" value="NM_001128569.1"/>
</dbReference>
<evidence type="ECO:0000256" key="4">
    <source>
        <dbReference type="ARBA" id="ARBA00022692"/>
    </source>
</evidence>
<dbReference type="eggNOG" id="ENOG502QW4X">
    <property type="taxonomic scope" value="Eukaryota"/>
</dbReference>
<dbReference type="KEGG" id="dre:100148965"/>
<dbReference type="FunFam" id="1.20.1070.10:FF:000024">
    <property type="entry name" value="Olfactory receptor"/>
    <property type="match status" value="1"/>
</dbReference>
<dbReference type="PRINTS" id="PR00245">
    <property type="entry name" value="OLFACTORYR"/>
</dbReference>
<keyword evidence="9" id="KW-1015">Disulfide bond</keyword>
<dbReference type="GO" id="GO:0004984">
    <property type="term" value="F:olfactory receptor activity"/>
    <property type="evidence" value="ECO:0000318"/>
    <property type="project" value="GO_Central"/>
</dbReference>
<feature type="domain" description="G-protein coupled receptors family 1 profile" evidence="15">
    <location>
        <begin position="42"/>
        <end position="293"/>
    </location>
</feature>
<feature type="transmembrane region" description="Helical" evidence="14">
    <location>
        <begin position="103"/>
        <end position="121"/>
    </location>
</feature>
<reference evidence="17" key="3">
    <citation type="submission" date="2011-07" db="UniProtKB">
        <authorList>
            <consortium name="Ensembl"/>
        </authorList>
    </citation>
    <scope>IDENTIFICATION</scope>
    <source>
        <strain evidence="17">Tuebingen</strain>
    </source>
</reference>
<protein>
    <recommendedName>
        <fullName evidence="14">Olfactory receptor</fullName>
    </recommendedName>
</protein>
<keyword evidence="6 14" id="KW-1133">Transmembrane helix</keyword>
<dbReference type="PANTHER" id="PTHR26451:SF470">
    <property type="entry name" value="OLFACTORY RECEPTOR"/>
    <property type="match status" value="1"/>
</dbReference>
<feature type="transmembrane region" description="Helical" evidence="14">
    <location>
        <begin position="27"/>
        <end position="52"/>
    </location>
</feature>
<dbReference type="GO" id="GO:0050911">
    <property type="term" value="P:detection of chemical stimulus involved in sensory perception of smell"/>
    <property type="evidence" value="ECO:0000318"/>
    <property type="project" value="GO_Central"/>
</dbReference>
<dbReference type="InterPro" id="IPR017452">
    <property type="entry name" value="GPCR_Rhodpsn_7TM"/>
</dbReference>
<comment type="similarity">
    <text evidence="13">Belongs to the G-protein coupled receptor 1 family.</text>
</comment>
<evidence type="ECO:0000256" key="2">
    <source>
        <dbReference type="ARBA" id="ARBA00022475"/>
    </source>
</evidence>
<dbReference type="CTD" id="100148965"/>
<reference evidence="19" key="5">
    <citation type="journal article" date="2014" name="Neuron">
        <title>Silencing of odorant receptor genes by G protein betagamma signaling ensures the expression of one odorant receptor per olfactory sensory neuron.</title>
        <authorList>
            <person name="Ferreira T."/>
            <person name="Wilson S.R."/>
            <person name="Choi Y.G."/>
            <person name="Risso D."/>
            <person name="Dudoit S."/>
            <person name="Speed T.P."/>
            <person name="Ngai J."/>
        </authorList>
    </citation>
    <scope>NUCLEOTIDE SEQUENCE</scope>
</reference>
<dbReference type="GO" id="GO:0004930">
    <property type="term" value="F:G protein-coupled receptor activity"/>
    <property type="evidence" value="ECO:0007669"/>
    <property type="project" value="UniProtKB-KW"/>
</dbReference>
<evidence type="ECO:0000313" key="20">
    <source>
        <dbReference type="ZFIN" id="ZDB-GENE-070804-4"/>
    </source>
</evidence>
<keyword evidence="11" id="KW-0325">Glycoprotein</keyword>
<dbReference type="InterPro" id="IPR052921">
    <property type="entry name" value="GPCR1_Superfamily_Member"/>
</dbReference>
<evidence type="ECO:0000313" key="19">
    <source>
        <dbReference type="RefSeq" id="NP_001122041.1"/>
    </source>
</evidence>
<keyword evidence="7 13" id="KW-0297">G-protein coupled receptor</keyword>
<dbReference type="PROSITE" id="PS00237">
    <property type="entry name" value="G_PROTEIN_RECEP_F1_1"/>
    <property type="match status" value="1"/>
</dbReference>
<accession>Q2PRM4</accession>
<keyword evidence="4 13" id="KW-0812">Transmembrane</keyword>
<dbReference type="OrthoDB" id="9444602at2759"/>
<dbReference type="SUPFAM" id="SSF81321">
    <property type="entry name" value="Family A G protein-coupled receptor-like"/>
    <property type="match status" value="1"/>
</dbReference>
<evidence type="ECO:0000256" key="6">
    <source>
        <dbReference type="ARBA" id="ARBA00022989"/>
    </source>
</evidence>
<keyword evidence="10 13" id="KW-0675">Receptor</keyword>